<keyword evidence="3 4" id="KW-0808">Transferase</keyword>
<dbReference type="FunFam" id="3.40.50.2000:FF:000050">
    <property type="entry name" value="UDP-glucuronosyltransferase"/>
    <property type="match status" value="1"/>
</dbReference>
<dbReference type="GO" id="GO:0015020">
    <property type="term" value="F:glucuronosyltransferase activity"/>
    <property type="evidence" value="ECO:0007669"/>
    <property type="project" value="UniProtKB-EC"/>
</dbReference>
<evidence type="ECO:0000256" key="1">
    <source>
        <dbReference type="ARBA" id="ARBA00009995"/>
    </source>
</evidence>
<name>A0A6P7FQV8_DIAVI</name>
<dbReference type="InterPro" id="IPR002213">
    <property type="entry name" value="UDP_glucos_trans"/>
</dbReference>
<keyword evidence="2 4" id="KW-0328">Glycosyltransferase</keyword>
<evidence type="ECO:0000256" key="4">
    <source>
        <dbReference type="RuleBase" id="RU003718"/>
    </source>
</evidence>
<dbReference type="PROSITE" id="PS00375">
    <property type="entry name" value="UDPGT"/>
    <property type="match status" value="1"/>
</dbReference>
<comment type="similarity">
    <text evidence="1 4">Belongs to the UDP-glycosyltransferase family.</text>
</comment>
<dbReference type="GeneID" id="114330258"/>
<dbReference type="Gene3D" id="3.40.50.2000">
    <property type="entry name" value="Glycogen Phosphorylase B"/>
    <property type="match status" value="1"/>
</dbReference>
<dbReference type="Pfam" id="PF00201">
    <property type="entry name" value="UDPGT"/>
    <property type="match status" value="1"/>
</dbReference>
<dbReference type="PANTHER" id="PTHR48043:SF159">
    <property type="entry name" value="EG:EG0003.4 PROTEIN-RELATED"/>
    <property type="match status" value="1"/>
</dbReference>
<keyword evidence="5" id="KW-1133">Transmembrane helix</keyword>
<keyword evidence="5" id="KW-0472">Membrane</keyword>
<evidence type="ECO:0000256" key="5">
    <source>
        <dbReference type="RuleBase" id="RU362059"/>
    </source>
</evidence>
<dbReference type="Proteomes" id="UP001652700">
    <property type="component" value="Unplaced"/>
</dbReference>
<reference evidence="8" key="1">
    <citation type="submission" date="2025-04" db="UniProtKB">
        <authorList>
            <consortium name="RefSeq"/>
        </authorList>
    </citation>
    <scope>IDENTIFICATION</scope>
    <source>
        <tissue evidence="8">Whole insect</tissue>
    </source>
</reference>
<evidence type="ECO:0000313" key="8">
    <source>
        <dbReference type="RefSeq" id="XP_028135383.1"/>
    </source>
</evidence>
<sequence>MKKKYVLLIPILICMLCLQTTQAAKILGVFILSAKSHYSLGNALLRGLADAGHDVTMISPYEDIVPTKSGSYRSVVLTGFAERYEAIMKHVNPFEKAYTNDFTHFLKFQKIVYPGLERTLSHPNVQKLINSDETFDVVIVEQFATEAFKALAHHFKAHLVLFSSIGADSKLNYVVGNPTMVSYVPQVDTDFSREMTFCQRLYNTLLYIFEAVVTHYHWLPLQQEGLVKKYFPNSPSIFELNYNVSLILVNSHESLQPSIPLVPNIIPIGGFHVKKPKPLPKDLQQYLDDATEGVIFVSFGSSVKAVNLPKDKKEILITSFGKLNQKVLWKWEDDDLKGLPPNVKTQKWFPQMDLLAHPNVKLFITHGGILSLTETVYNGVPVLVVPIFGDQAMNAQNVVLDKYGLTISFHDEDFSESKLLEYTSKLLNDPTFKENAQHRSKLYHDRPMGPMERAVYWIEYVIRHNGATHLRVAGVNLPWYQHYLVDVTTVVLLFIAIVVKLLCMSINLFLKPCTKSHKKAGFTQNKASKVKKN</sequence>
<keyword evidence="5" id="KW-0812">Transmembrane</keyword>
<dbReference type="GO" id="GO:0016020">
    <property type="term" value="C:membrane"/>
    <property type="evidence" value="ECO:0007669"/>
    <property type="project" value="UniProtKB-SubCell"/>
</dbReference>
<feature type="transmembrane region" description="Helical" evidence="5">
    <location>
        <begin position="490"/>
        <end position="510"/>
    </location>
</feature>
<dbReference type="InterPro" id="IPR035595">
    <property type="entry name" value="UDP_glycos_trans_CS"/>
</dbReference>
<dbReference type="SUPFAM" id="SSF53756">
    <property type="entry name" value="UDP-Glycosyltransferase/glycogen phosphorylase"/>
    <property type="match status" value="1"/>
</dbReference>
<dbReference type="CDD" id="cd03784">
    <property type="entry name" value="GT1_Gtf-like"/>
    <property type="match status" value="1"/>
</dbReference>
<reference evidence="6" key="2">
    <citation type="submission" date="2025-05" db="UniProtKB">
        <authorList>
            <consortium name="EnsemblMetazoa"/>
        </authorList>
    </citation>
    <scope>IDENTIFICATION</scope>
</reference>
<dbReference type="RefSeq" id="XP_028135383.1">
    <property type="nucleotide sequence ID" value="XM_028279582.1"/>
</dbReference>
<protein>
    <recommendedName>
        <fullName evidence="5">UDP-glucuronosyltransferase</fullName>
        <ecNumber evidence="5">2.4.1.17</ecNumber>
    </recommendedName>
</protein>
<dbReference type="InParanoid" id="A0A6P7FQV8"/>
<proteinExistence type="inferred from homology"/>
<gene>
    <name evidence="8" type="primary">LOC114330258</name>
</gene>
<keyword evidence="7" id="KW-1185">Reference proteome</keyword>
<dbReference type="EnsemblMetazoa" id="XM_028279582.2">
    <property type="protein sequence ID" value="XP_028135383.1"/>
    <property type="gene ID" value="LOC114330258"/>
</dbReference>
<feature type="signal peptide" evidence="5">
    <location>
        <begin position="1"/>
        <end position="23"/>
    </location>
</feature>
<evidence type="ECO:0000313" key="7">
    <source>
        <dbReference type="Proteomes" id="UP001652700"/>
    </source>
</evidence>
<dbReference type="KEGG" id="dvv:114330258"/>
<dbReference type="EC" id="2.4.1.17" evidence="5"/>
<organism evidence="8">
    <name type="scientific">Diabrotica virgifera virgifera</name>
    <name type="common">western corn rootworm</name>
    <dbReference type="NCBI Taxonomy" id="50390"/>
    <lineage>
        <taxon>Eukaryota</taxon>
        <taxon>Metazoa</taxon>
        <taxon>Ecdysozoa</taxon>
        <taxon>Arthropoda</taxon>
        <taxon>Hexapoda</taxon>
        <taxon>Insecta</taxon>
        <taxon>Pterygota</taxon>
        <taxon>Neoptera</taxon>
        <taxon>Endopterygota</taxon>
        <taxon>Coleoptera</taxon>
        <taxon>Polyphaga</taxon>
        <taxon>Cucujiformia</taxon>
        <taxon>Chrysomeloidea</taxon>
        <taxon>Chrysomelidae</taxon>
        <taxon>Galerucinae</taxon>
        <taxon>Diabroticina</taxon>
        <taxon>Diabroticites</taxon>
        <taxon>Diabrotica</taxon>
    </lineage>
</organism>
<evidence type="ECO:0000256" key="2">
    <source>
        <dbReference type="ARBA" id="ARBA00022676"/>
    </source>
</evidence>
<feature type="chain" id="PRO_5028517249" description="UDP-glucuronosyltransferase" evidence="5">
    <location>
        <begin position="24"/>
        <end position="533"/>
    </location>
</feature>
<keyword evidence="5" id="KW-0732">Signal</keyword>
<dbReference type="PANTHER" id="PTHR48043">
    <property type="entry name" value="EG:EG0003.4 PROTEIN-RELATED"/>
    <property type="match status" value="1"/>
</dbReference>
<accession>A0A6P7FQV8</accession>
<dbReference type="FunCoup" id="A0A6P7FQV8">
    <property type="interactions" value="494"/>
</dbReference>
<dbReference type="AlphaFoldDB" id="A0A6P7FQV8"/>
<comment type="catalytic activity">
    <reaction evidence="5">
        <text>glucuronate acceptor + UDP-alpha-D-glucuronate = acceptor beta-D-glucuronoside + UDP + H(+)</text>
        <dbReference type="Rhea" id="RHEA:21032"/>
        <dbReference type="ChEBI" id="CHEBI:15378"/>
        <dbReference type="ChEBI" id="CHEBI:58052"/>
        <dbReference type="ChEBI" id="CHEBI:58223"/>
        <dbReference type="ChEBI" id="CHEBI:132367"/>
        <dbReference type="ChEBI" id="CHEBI:132368"/>
        <dbReference type="EC" id="2.4.1.17"/>
    </reaction>
</comment>
<dbReference type="InterPro" id="IPR050271">
    <property type="entry name" value="UDP-glycosyltransferase"/>
</dbReference>
<evidence type="ECO:0000313" key="6">
    <source>
        <dbReference type="EnsemblMetazoa" id="XP_028135383.1"/>
    </source>
</evidence>
<comment type="subcellular location">
    <subcellularLocation>
        <location evidence="5">Membrane</location>
        <topology evidence="5">Single-pass membrane protein</topology>
    </subcellularLocation>
</comment>
<dbReference type="OrthoDB" id="5835829at2759"/>
<evidence type="ECO:0000256" key="3">
    <source>
        <dbReference type="ARBA" id="ARBA00022679"/>
    </source>
</evidence>